<comment type="caution">
    <text evidence="2">The sequence shown here is derived from an EMBL/GenBank/DDBJ whole genome shotgun (WGS) entry which is preliminary data.</text>
</comment>
<accession>A0A2N1PJ90</accession>
<proteinExistence type="predicted"/>
<evidence type="ECO:0000313" key="3">
    <source>
        <dbReference type="Proteomes" id="UP000233256"/>
    </source>
</evidence>
<protein>
    <submittedName>
        <fullName evidence="2">Uncharacterized protein</fullName>
    </submittedName>
</protein>
<evidence type="ECO:0000256" key="1">
    <source>
        <dbReference type="SAM" id="MobiDB-lite"/>
    </source>
</evidence>
<gene>
    <name evidence="2" type="ORF">CVV64_19160</name>
</gene>
<dbReference type="AlphaFoldDB" id="A0A2N1PJ90"/>
<name>A0A2N1PJ90_9BACT</name>
<feature type="compositionally biased region" description="Gly residues" evidence="1">
    <location>
        <begin position="213"/>
        <end position="226"/>
    </location>
</feature>
<dbReference type="Proteomes" id="UP000233256">
    <property type="component" value="Unassembled WGS sequence"/>
</dbReference>
<dbReference type="EMBL" id="PGXC01000050">
    <property type="protein sequence ID" value="PKK88352.1"/>
    <property type="molecule type" value="Genomic_DNA"/>
</dbReference>
<sequence>MQLSPKVGCSIIVVILFLMWAFSGSGEQIDPTMHMSDPDFKEQEWTMLLLDKKQIDDRFFSIWLNDTENQVELESDNIDYGKLTKGIVYQKAAGTTDLKPMSTKPIAEGNEAYGSYDSSHTWQWRQPHYRSYVGYPLISVGWHPHPYRSYWYYGRPWRSHFGTRWSYRSHHRGWHGYRSTYRFRGRRTMGGSRFGGSRFGGSRSGSSFRTGGRSSGGSWGGSRGGK</sequence>
<reference evidence="2 3" key="1">
    <citation type="journal article" date="2017" name="ISME J.">
        <title>Potential for microbial H2 and metal transformations associated with novel bacteria and archaea in deep terrestrial subsurface sediments.</title>
        <authorList>
            <person name="Hernsdorf A.W."/>
            <person name="Amano Y."/>
            <person name="Miyakawa K."/>
            <person name="Ise K."/>
            <person name="Suzuki Y."/>
            <person name="Anantharaman K."/>
            <person name="Probst A."/>
            <person name="Burstein D."/>
            <person name="Thomas B.C."/>
            <person name="Banfield J.F."/>
        </authorList>
    </citation>
    <scope>NUCLEOTIDE SEQUENCE [LARGE SCALE GENOMIC DNA]</scope>
    <source>
        <strain evidence="2">HGW-Wallbacteria-1</strain>
    </source>
</reference>
<organism evidence="2 3">
    <name type="scientific">Candidatus Wallbacteria bacterium HGW-Wallbacteria-1</name>
    <dbReference type="NCBI Taxonomy" id="2013854"/>
    <lineage>
        <taxon>Bacteria</taxon>
        <taxon>Candidatus Walliibacteriota</taxon>
    </lineage>
</organism>
<feature type="region of interest" description="Disordered" evidence="1">
    <location>
        <begin position="192"/>
        <end position="226"/>
    </location>
</feature>
<feature type="compositionally biased region" description="Gly residues" evidence="1">
    <location>
        <begin position="192"/>
        <end position="203"/>
    </location>
</feature>
<evidence type="ECO:0000313" key="2">
    <source>
        <dbReference type="EMBL" id="PKK88352.1"/>
    </source>
</evidence>